<dbReference type="GO" id="GO:0061666">
    <property type="term" value="F:UFM1 ligase activity"/>
    <property type="evidence" value="ECO:0007669"/>
    <property type="project" value="InterPro"/>
</dbReference>
<dbReference type="WBParaSite" id="ACRNAN_scaffold23525.g20767.t1">
    <property type="protein sequence ID" value="ACRNAN_scaffold23525.g20767.t1"/>
    <property type="gene ID" value="ACRNAN_scaffold23525.g20767"/>
</dbReference>
<dbReference type="InterPro" id="IPR056579">
    <property type="entry name" value="Ufl1_N"/>
</dbReference>
<comment type="function">
    <text evidence="1">E3 UFM1-protein ligase that mediates ufmylation of target proteins.</text>
</comment>
<evidence type="ECO:0000259" key="4">
    <source>
        <dbReference type="Pfam" id="PF09743"/>
    </source>
</evidence>
<sequence length="177" mass="20137">MTTWADIQRLASDLQRVQLAEGAKKLSENNVIEVVSKLISMNSIDIIFTNDGREYITRKHLLTEVRNECIAADGRLALTDLATRLNVSLNHVENAVATITKADSFVLCAGELLSKEFLDSLFKRLNERLKEVGHLSVRNLTKSWDLPMEILNEFVLPELGRKVEAIKDEDELYTYQF</sequence>
<accession>A0A914DF27</accession>
<dbReference type="GO" id="GO:1990592">
    <property type="term" value="P:protein K69-linked ufmylation"/>
    <property type="evidence" value="ECO:0007669"/>
    <property type="project" value="TreeGrafter"/>
</dbReference>
<dbReference type="AlphaFoldDB" id="A0A914DF27"/>
<dbReference type="GO" id="GO:0034976">
    <property type="term" value="P:response to endoplasmic reticulum stress"/>
    <property type="evidence" value="ECO:0007669"/>
    <property type="project" value="TreeGrafter"/>
</dbReference>
<evidence type="ECO:0000313" key="6">
    <source>
        <dbReference type="WBParaSite" id="ACRNAN_scaffold23525.g20767.t1"/>
    </source>
</evidence>
<reference evidence="6" key="1">
    <citation type="submission" date="2022-11" db="UniProtKB">
        <authorList>
            <consortium name="WormBaseParasite"/>
        </authorList>
    </citation>
    <scope>IDENTIFICATION</scope>
</reference>
<organism evidence="5 6">
    <name type="scientific">Acrobeloides nanus</name>
    <dbReference type="NCBI Taxonomy" id="290746"/>
    <lineage>
        <taxon>Eukaryota</taxon>
        <taxon>Metazoa</taxon>
        <taxon>Ecdysozoa</taxon>
        <taxon>Nematoda</taxon>
        <taxon>Chromadorea</taxon>
        <taxon>Rhabditida</taxon>
        <taxon>Tylenchina</taxon>
        <taxon>Cephalobomorpha</taxon>
        <taxon>Cephaloboidea</taxon>
        <taxon>Cephalobidae</taxon>
        <taxon>Acrobeloides</taxon>
    </lineage>
</organism>
<name>A0A914DF27_9BILA</name>
<dbReference type="Proteomes" id="UP000887540">
    <property type="component" value="Unplaced"/>
</dbReference>
<dbReference type="PANTHER" id="PTHR31057:SF0">
    <property type="entry name" value="E3 UFM1-PROTEIN LIGASE 1"/>
    <property type="match status" value="1"/>
</dbReference>
<dbReference type="GO" id="GO:0032434">
    <property type="term" value="P:regulation of proteasomal ubiquitin-dependent protein catabolic process"/>
    <property type="evidence" value="ECO:0007669"/>
    <property type="project" value="TreeGrafter"/>
</dbReference>
<proteinExistence type="predicted"/>
<evidence type="ECO:0000313" key="5">
    <source>
        <dbReference type="Proteomes" id="UP000887540"/>
    </source>
</evidence>
<dbReference type="InterPro" id="IPR018611">
    <property type="entry name" value="Ufl1"/>
</dbReference>
<dbReference type="GO" id="GO:0005789">
    <property type="term" value="C:endoplasmic reticulum membrane"/>
    <property type="evidence" value="ECO:0007669"/>
    <property type="project" value="TreeGrafter"/>
</dbReference>
<dbReference type="Pfam" id="PF09743">
    <property type="entry name" value="E3_UFM1_ligase"/>
    <property type="match status" value="1"/>
</dbReference>
<protein>
    <recommendedName>
        <fullName evidence="2">E3 UFM1-protein ligase 1 homolog</fullName>
    </recommendedName>
    <alternativeName>
        <fullName evidence="3">E3 UFM1-protein transferase 1 homolog</fullName>
    </alternativeName>
</protein>
<evidence type="ECO:0000256" key="1">
    <source>
        <dbReference type="ARBA" id="ARBA00003950"/>
    </source>
</evidence>
<keyword evidence="5" id="KW-1185">Reference proteome</keyword>
<dbReference type="PANTHER" id="PTHR31057">
    <property type="entry name" value="E3 UFM1-PROTEIN LIGASE 1"/>
    <property type="match status" value="1"/>
</dbReference>
<evidence type="ECO:0000256" key="2">
    <source>
        <dbReference type="ARBA" id="ARBA00014160"/>
    </source>
</evidence>
<evidence type="ECO:0000256" key="3">
    <source>
        <dbReference type="ARBA" id="ARBA00030452"/>
    </source>
</evidence>
<feature type="domain" description="E3 UFM1-protein ligase 1-like N-terminal" evidence="4">
    <location>
        <begin position="6"/>
        <end position="177"/>
    </location>
</feature>